<reference evidence="15" key="1">
    <citation type="submission" date="2016-02" db="EMBL/GenBank/DDBJ databases">
        <authorList>
            <person name="Holder M.E."/>
            <person name="Ajami N.J."/>
            <person name="Petrosino J.F."/>
        </authorList>
    </citation>
    <scope>NUCLEOTIDE SEQUENCE [LARGE SCALE GENOMIC DNA]</scope>
    <source>
        <strain evidence="15">DSM 12838</strain>
    </source>
</reference>
<sequence length="536" mass="59213">MPPFVRNSLARATDFWKNISLPQRVLLGGLLASLLIVLSALLFWMNRTEYKVLYSHLYQEDAAGVVNFLKKEKIPYEIADSGSTLLVPESHVYEARLKLAGENVLHGQGIGFELFDENKIGQTNFVQNINYQRALQGELSRTISELPEVESARVHLVLPSKSLFVEEQAPPSAAIMLKLSGGRNLAQQQVQAIVNLVSTSVEGLGPEHITVADSRGKVLYEPRSDTDMAGMTSTQLEYQMNMQRQLEQRVEQLLTPIVGPGRAIVRVNADLDFDRTTIRKETFDPKSAVVRSEVKNEEENRGAANVGGGTPDPNYRGENDLLSGSGTTQESTRTSSTTNFDINREERQIVAQIGAVKRLSVAVLVDGKYVTQQDGSRTFEPLGANQLAQIRQLAQRAVGFDEVRGDAIEVSSIAFGDPVEGESSSALDTASRYFQLLGKPVLNVLVILLFLFFVVRPVVLALLRPKVEDPTVQEQQELGAAEEMKALTENMSEEDLAAVDAAKRIENAKYLAQQMVEQNMDQAVLIMRQWLAQGEA</sequence>
<dbReference type="OrthoDB" id="9807026at2"/>
<dbReference type="InterPro" id="IPR043427">
    <property type="entry name" value="YscJ/FliF"/>
</dbReference>
<evidence type="ECO:0000256" key="8">
    <source>
        <dbReference type="ARBA" id="ARBA00023143"/>
    </source>
</evidence>
<comment type="function">
    <text evidence="9">The M ring may be actively involved in energy transduction.</text>
</comment>
<dbReference type="Proteomes" id="UP000063964">
    <property type="component" value="Chromosome"/>
</dbReference>
<dbReference type="PANTHER" id="PTHR30046:SF0">
    <property type="entry name" value="FLAGELLAR M-RING PROTEIN"/>
    <property type="match status" value="1"/>
</dbReference>
<keyword evidence="4" id="KW-1003">Cell membrane</keyword>
<evidence type="ECO:0000256" key="4">
    <source>
        <dbReference type="ARBA" id="ARBA00022475"/>
    </source>
</evidence>
<dbReference type="STRING" id="888061.AXF15_06285"/>
<evidence type="ECO:0000256" key="1">
    <source>
        <dbReference type="ARBA" id="ARBA00004117"/>
    </source>
</evidence>
<evidence type="ECO:0000256" key="11">
    <source>
        <dbReference type="SAM" id="Phobius"/>
    </source>
</evidence>
<evidence type="ECO:0000313" key="15">
    <source>
        <dbReference type="Proteomes" id="UP000063964"/>
    </source>
</evidence>
<organism evidence="14 15">
    <name type="scientific">Desulfomicrobium orale DSM 12838</name>
    <dbReference type="NCBI Taxonomy" id="888061"/>
    <lineage>
        <taxon>Bacteria</taxon>
        <taxon>Pseudomonadati</taxon>
        <taxon>Thermodesulfobacteriota</taxon>
        <taxon>Desulfovibrionia</taxon>
        <taxon>Desulfovibrionales</taxon>
        <taxon>Desulfomicrobiaceae</taxon>
        <taxon>Desulfomicrobium</taxon>
    </lineage>
</organism>
<feature type="domain" description="Flagellar M-ring N-terminal" evidence="12">
    <location>
        <begin position="46"/>
        <end position="220"/>
    </location>
</feature>
<keyword evidence="7 11" id="KW-0472">Membrane</keyword>
<evidence type="ECO:0000256" key="7">
    <source>
        <dbReference type="ARBA" id="ARBA00023136"/>
    </source>
</evidence>
<feature type="region of interest" description="Disordered" evidence="10">
    <location>
        <begin position="289"/>
        <end position="339"/>
    </location>
</feature>
<feature type="compositionally biased region" description="Low complexity" evidence="10">
    <location>
        <begin position="323"/>
        <end position="338"/>
    </location>
</feature>
<feature type="compositionally biased region" description="Basic and acidic residues" evidence="10">
    <location>
        <begin position="292"/>
        <end position="301"/>
    </location>
</feature>
<feature type="transmembrane region" description="Helical" evidence="11">
    <location>
        <begin position="25"/>
        <end position="45"/>
    </location>
</feature>
<dbReference type="InterPro" id="IPR006182">
    <property type="entry name" value="FliF_N_dom"/>
</dbReference>
<evidence type="ECO:0000313" key="14">
    <source>
        <dbReference type="EMBL" id="AMD92746.1"/>
    </source>
</evidence>
<dbReference type="AlphaFoldDB" id="A0A120KN16"/>
<dbReference type="PRINTS" id="PR01009">
    <property type="entry name" value="FLGMRINGFLIF"/>
</dbReference>
<evidence type="ECO:0000256" key="2">
    <source>
        <dbReference type="ARBA" id="ARBA00004651"/>
    </source>
</evidence>
<protein>
    <recommendedName>
        <fullName evidence="9">Flagellar M-ring protein</fullName>
    </recommendedName>
</protein>
<keyword evidence="8 9" id="KW-0975">Bacterial flagellum</keyword>
<dbReference type="InterPro" id="IPR013556">
    <property type="entry name" value="Flag_M-ring_C"/>
</dbReference>
<dbReference type="InterPro" id="IPR000067">
    <property type="entry name" value="FlgMring_FliF"/>
</dbReference>
<dbReference type="KEGG" id="doa:AXF15_06285"/>
<gene>
    <name evidence="14" type="ORF">AXF15_06285</name>
</gene>
<dbReference type="PIRSF" id="PIRSF004862">
    <property type="entry name" value="FliF"/>
    <property type="match status" value="1"/>
</dbReference>
<dbReference type="Pfam" id="PF01514">
    <property type="entry name" value="YscJ_FliF"/>
    <property type="match status" value="1"/>
</dbReference>
<dbReference type="Pfam" id="PF08345">
    <property type="entry name" value="YscJ_FliF_C"/>
    <property type="match status" value="1"/>
</dbReference>
<evidence type="ECO:0000259" key="12">
    <source>
        <dbReference type="Pfam" id="PF01514"/>
    </source>
</evidence>
<dbReference type="NCBIfam" id="TIGR00206">
    <property type="entry name" value="fliF"/>
    <property type="match status" value="1"/>
</dbReference>
<keyword evidence="5 11" id="KW-0812">Transmembrane</keyword>
<dbReference type="RefSeq" id="WP_066604825.1">
    <property type="nucleotide sequence ID" value="NZ_CP014230.1"/>
</dbReference>
<dbReference type="GO" id="GO:0071973">
    <property type="term" value="P:bacterial-type flagellum-dependent cell motility"/>
    <property type="evidence" value="ECO:0007669"/>
    <property type="project" value="InterPro"/>
</dbReference>
<keyword evidence="15" id="KW-1185">Reference proteome</keyword>
<proteinExistence type="inferred from homology"/>
<feature type="domain" description="Flagellar M-ring C-terminal" evidence="13">
    <location>
        <begin position="254"/>
        <end position="415"/>
    </location>
</feature>
<accession>A0A120KN16</accession>
<evidence type="ECO:0000256" key="3">
    <source>
        <dbReference type="ARBA" id="ARBA00007971"/>
    </source>
</evidence>
<dbReference type="EMBL" id="CP014230">
    <property type="protein sequence ID" value="AMD92746.1"/>
    <property type="molecule type" value="Genomic_DNA"/>
</dbReference>
<keyword evidence="14" id="KW-0282">Flagellum</keyword>
<dbReference type="GO" id="GO:0009431">
    <property type="term" value="C:bacterial-type flagellum basal body, MS ring"/>
    <property type="evidence" value="ECO:0007669"/>
    <property type="project" value="InterPro"/>
</dbReference>
<feature type="transmembrane region" description="Helical" evidence="11">
    <location>
        <begin position="441"/>
        <end position="463"/>
    </location>
</feature>
<keyword evidence="6 11" id="KW-1133">Transmembrane helix</keyword>
<evidence type="ECO:0000256" key="10">
    <source>
        <dbReference type="SAM" id="MobiDB-lite"/>
    </source>
</evidence>
<keyword evidence="14" id="KW-0969">Cilium</keyword>
<dbReference type="Gene3D" id="3.30.300.30">
    <property type="match status" value="1"/>
</dbReference>
<name>A0A120KN16_9BACT</name>
<dbReference type="GO" id="GO:0005886">
    <property type="term" value="C:plasma membrane"/>
    <property type="evidence" value="ECO:0007669"/>
    <property type="project" value="UniProtKB-SubCell"/>
</dbReference>
<dbReference type="GO" id="GO:0003774">
    <property type="term" value="F:cytoskeletal motor activity"/>
    <property type="evidence" value="ECO:0007669"/>
    <property type="project" value="InterPro"/>
</dbReference>
<evidence type="ECO:0000256" key="6">
    <source>
        <dbReference type="ARBA" id="ARBA00022989"/>
    </source>
</evidence>
<keyword evidence="14" id="KW-0966">Cell projection</keyword>
<dbReference type="InterPro" id="IPR045851">
    <property type="entry name" value="AMP-bd_C_sf"/>
</dbReference>
<comment type="subcellular location">
    <subcellularLocation>
        <location evidence="1 9">Bacterial flagellum basal body</location>
    </subcellularLocation>
    <subcellularLocation>
        <location evidence="2">Cell membrane</location>
        <topology evidence="2">Multi-pass membrane protein</topology>
    </subcellularLocation>
</comment>
<evidence type="ECO:0000256" key="5">
    <source>
        <dbReference type="ARBA" id="ARBA00022692"/>
    </source>
</evidence>
<evidence type="ECO:0000256" key="9">
    <source>
        <dbReference type="PIRNR" id="PIRNR004862"/>
    </source>
</evidence>
<dbReference type="PANTHER" id="PTHR30046">
    <property type="entry name" value="FLAGELLAR M-RING PROTEIN"/>
    <property type="match status" value="1"/>
</dbReference>
<evidence type="ECO:0000259" key="13">
    <source>
        <dbReference type="Pfam" id="PF08345"/>
    </source>
</evidence>
<comment type="similarity">
    <text evidence="3 9">Belongs to the FliF family.</text>
</comment>